<accession>A0A1W0E6M3</accession>
<evidence type="ECO:0000313" key="4">
    <source>
        <dbReference type="Proteomes" id="UP000192758"/>
    </source>
</evidence>
<dbReference type="VEuPathDB" id="MicrosporidiaDB:EHP00_968"/>
<evidence type="ECO:0000313" key="3">
    <source>
        <dbReference type="EMBL" id="OQS54917.1"/>
    </source>
</evidence>
<proteinExistence type="predicted"/>
<sequence length="459" mass="50612">MFGIINCLNLNQILASICSGSSKTNAALNVRIETWQGDDESYDDCTNAIKVGNVSYKYIVPKFSFTESSAFKVVSAKNNISKANVYLKVITNDLESMPKVKSCDSFGKSVKILGSVFTVMTESNSAASDEAYNTNLMSKMTVIPPTEDKVGFVISMTKAEFEDLNCIYFGAVGPLTSTEASTVYDAATNQQTMTLNFSAEGILTTPGAETETFNSSKYKLAKKSYKEEEYINNAKYLLLCNLKETFECCKKQGISTEMLKQICMIEQDNKLIDRVYDVCAEYTVFTEECDTQEKCKEQFIKGSEVAAAYACNAVSNTLCEEKAYEICAKASTSPLYVFNAMNVINFYNCSFNNSNLYFKMNAAINGKFNMPFGGLCTPEDFCLAYGISEEMFEEYCGENVDHDETEEGDAKKPSKKRSSSKKSTTSSKPGFMSRNKGWFIAGGIIVVVAVAGGIGYTFL</sequence>
<keyword evidence="2" id="KW-0472">Membrane</keyword>
<reference evidence="3 4" key="1">
    <citation type="journal article" date="2017" name="Environ. Microbiol.">
        <title>Decay of the glycolytic pathway and adaptation to intranuclear parasitism within Enterocytozoonidae microsporidia.</title>
        <authorList>
            <person name="Wiredu Boakye D."/>
            <person name="Jaroenlak P."/>
            <person name="Prachumwat A."/>
            <person name="Williams T.A."/>
            <person name="Bateman K.S."/>
            <person name="Itsathitphaisarn O."/>
            <person name="Sritunyalucksana K."/>
            <person name="Paszkiewicz K.H."/>
            <person name="Moore K.A."/>
            <person name="Stentiford G.D."/>
            <person name="Williams B.A."/>
        </authorList>
    </citation>
    <scope>NUCLEOTIDE SEQUENCE [LARGE SCALE GENOMIC DNA]</scope>
    <source>
        <strain evidence="3 4">TH1</strain>
    </source>
</reference>
<feature type="transmembrane region" description="Helical" evidence="2">
    <location>
        <begin position="438"/>
        <end position="458"/>
    </location>
</feature>
<evidence type="ECO:0000256" key="2">
    <source>
        <dbReference type="SAM" id="Phobius"/>
    </source>
</evidence>
<organism evidence="3 4">
    <name type="scientific">Ecytonucleospora hepatopenaei</name>
    <dbReference type="NCBI Taxonomy" id="646526"/>
    <lineage>
        <taxon>Eukaryota</taxon>
        <taxon>Fungi</taxon>
        <taxon>Fungi incertae sedis</taxon>
        <taxon>Microsporidia</taxon>
        <taxon>Enterocytozoonidae</taxon>
        <taxon>Ecytonucleospora</taxon>
    </lineage>
</organism>
<protein>
    <submittedName>
        <fullName evidence="3">Uncharacterized protein</fullName>
    </submittedName>
</protein>
<gene>
    <name evidence="3" type="ORF">EHP00_968</name>
</gene>
<dbReference type="OrthoDB" id="2196335at2759"/>
<feature type="region of interest" description="Disordered" evidence="1">
    <location>
        <begin position="403"/>
        <end position="429"/>
    </location>
</feature>
<evidence type="ECO:0000256" key="1">
    <source>
        <dbReference type="SAM" id="MobiDB-lite"/>
    </source>
</evidence>
<dbReference type="AlphaFoldDB" id="A0A1W0E6M3"/>
<name>A0A1W0E6M3_9MICR</name>
<keyword evidence="2" id="KW-1133">Transmembrane helix</keyword>
<keyword evidence="2" id="KW-0812">Transmembrane</keyword>
<dbReference type="Proteomes" id="UP000192758">
    <property type="component" value="Unassembled WGS sequence"/>
</dbReference>
<keyword evidence="4" id="KW-1185">Reference proteome</keyword>
<comment type="caution">
    <text evidence="3">The sequence shown here is derived from an EMBL/GenBank/DDBJ whole genome shotgun (WGS) entry which is preliminary data.</text>
</comment>
<dbReference type="EMBL" id="MNPJ01000015">
    <property type="protein sequence ID" value="OQS54917.1"/>
    <property type="molecule type" value="Genomic_DNA"/>
</dbReference>